<gene>
    <name evidence="2" type="ORF">OC25_14635</name>
</gene>
<protein>
    <submittedName>
        <fullName evidence="2">Uncharacterized protein</fullName>
    </submittedName>
</protein>
<reference evidence="2 3" key="1">
    <citation type="submission" date="2014-10" db="EMBL/GenBank/DDBJ databases">
        <title>Pedobacter Kyungheensis.</title>
        <authorList>
            <person name="Anderson B.M."/>
            <person name="Newman J.D."/>
        </authorList>
    </citation>
    <scope>NUCLEOTIDE SEQUENCE [LARGE SCALE GENOMIC DNA]</scope>
    <source>
        <strain evidence="2 3">KACC 16221</strain>
    </source>
</reference>
<evidence type="ECO:0000313" key="2">
    <source>
        <dbReference type="EMBL" id="KIA92940.1"/>
    </source>
</evidence>
<feature type="transmembrane region" description="Helical" evidence="1">
    <location>
        <begin position="62"/>
        <end position="82"/>
    </location>
</feature>
<accession>A0A0C1DG83</accession>
<dbReference type="Proteomes" id="UP000031246">
    <property type="component" value="Unassembled WGS sequence"/>
</dbReference>
<keyword evidence="3" id="KW-1185">Reference proteome</keyword>
<evidence type="ECO:0000256" key="1">
    <source>
        <dbReference type="SAM" id="Phobius"/>
    </source>
</evidence>
<keyword evidence="1" id="KW-1133">Transmembrane helix</keyword>
<proteinExistence type="predicted"/>
<name>A0A0C1DG83_9SPHI</name>
<dbReference type="RefSeq" id="WP_039477387.1">
    <property type="nucleotide sequence ID" value="NZ_JSYN01000017.1"/>
</dbReference>
<dbReference type="AlphaFoldDB" id="A0A0C1DG83"/>
<keyword evidence="1" id="KW-0812">Transmembrane</keyword>
<organism evidence="2 3">
    <name type="scientific">Pedobacter kyungheensis</name>
    <dbReference type="NCBI Taxonomy" id="1069985"/>
    <lineage>
        <taxon>Bacteria</taxon>
        <taxon>Pseudomonadati</taxon>
        <taxon>Bacteroidota</taxon>
        <taxon>Sphingobacteriia</taxon>
        <taxon>Sphingobacteriales</taxon>
        <taxon>Sphingobacteriaceae</taxon>
        <taxon>Pedobacter</taxon>
    </lineage>
</organism>
<comment type="caution">
    <text evidence="2">The sequence shown here is derived from an EMBL/GenBank/DDBJ whole genome shotgun (WGS) entry which is preliminary data.</text>
</comment>
<dbReference type="OrthoDB" id="772532at2"/>
<sequence length="94" mass="10614">MKIKTIPTIATVLIYALFTLLTFENNATSDGFTKLGFPFSFYVYSEGKLTDPGLASSFGFSIKYFLIDVLILTIVIVLVNFITDKWKKEKKTSK</sequence>
<dbReference type="EMBL" id="JSYN01000017">
    <property type="protein sequence ID" value="KIA92940.1"/>
    <property type="molecule type" value="Genomic_DNA"/>
</dbReference>
<keyword evidence="1" id="KW-0472">Membrane</keyword>
<evidence type="ECO:0000313" key="3">
    <source>
        <dbReference type="Proteomes" id="UP000031246"/>
    </source>
</evidence>